<proteinExistence type="predicted"/>
<dbReference type="STRING" id="155865.SAMN05216515_10133"/>
<gene>
    <name evidence="2" type="ORF">SAMN05216508_102134</name>
</gene>
<feature type="compositionally biased region" description="Basic and acidic residues" evidence="1">
    <location>
        <begin position="1"/>
        <end position="11"/>
    </location>
</feature>
<keyword evidence="2" id="KW-0808">Transferase</keyword>
<dbReference type="OrthoDB" id="9781180at2"/>
<evidence type="ECO:0000313" key="3">
    <source>
        <dbReference type="Proteomes" id="UP000198817"/>
    </source>
</evidence>
<dbReference type="GO" id="GO:0016301">
    <property type="term" value="F:kinase activity"/>
    <property type="evidence" value="ECO:0007669"/>
    <property type="project" value="UniProtKB-KW"/>
</dbReference>
<feature type="compositionally biased region" description="Basic and acidic residues" evidence="1">
    <location>
        <begin position="17"/>
        <end position="26"/>
    </location>
</feature>
<sequence length="365" mass="41651">MSKDKKNKDIRPSVPKDTSESGTEGKKISARELAGKLYDLDKLVYELSGSSLGRVFTNDRERNVTIIEKALNENGEHIIRSELALIGNMARSIQDEEDHCRALSAYNELFNEFREIAAHPGTLVASERDVQLNELNLHNRFSRKDRLIICINRTYGSAANNVGLGIADALHIDYYDAEIFMRVLQRTAGEGGAVPLTRSETDIINAQIGAGNPALSYRPQNLTWQEHLQRFRRYHGLSARDAYFFAESELLLDMAKEQDFVIMGRCADIVMRNNNIPHVSIFLTAPEKQRIRRIMEVNQVDERTARRQMHQADRHRAEYYEFFTNHRWDDAANYDITLNTSMFGVQGSIDFLLQILENAGLGGKR</sequence>
<dbReference type="SUPFAM" id="SSF52540">
    <property type="entry name" value="P-loop containing nucleoside triphosphate hydrolases"/>
    <property type="match status" value="1"/>
</dbReference>
<name>A0A1I7FH32_9FIRM</name>
<dbReference type="AlphaFoldDB" id="A0A1I7FH32"/>
<reference evidence="2 3" key="1">
    <citation type="submission" date="2016-10" db="EMBL/GenBank/DDBJ databases">
        <authorList>
            <person name="de Groot N.N."/>
        </authorList>
    </citation>
    <scope>NUCLEOTIDE SEQUENCE [LARGE SCALE GENOMIC DNA]</scope>
    <source>
        <strain evidence="2 3">KHGC13</strain>
    </source>
</reference>
<dbReference type="EMBL" id="FPBT01000002">
    <property type="protein sequence ID" value="SFU35512.1"/>
    <property type="molecule type" value="Genomic_DNA"/>
</dbReference>
<dbReference type="Pfam" id="PF13189">
    <property type="entry name" value="Cytidylate_kin2"/>
    <property type="match status" value="1"/>
</dbReference>
<dbReference type="Gene3D" id="3.40.50.300">
    <property type="entry name" value="P-loop containing nucleotide triphosphate hydrolases"/>
    <property type="match status" value="1"/>
</dbReference>
<dbReference type="InterPro" id="IPR027417">
    <property type="entry name" value="P-loop_NTPase"/>
</dbReference>
<feature type="region of interest" description="Disordered" evidence="1">
    <location>
        <begin position="1"/>
        <end position="26"/>
    </location>
</feature>
<dbReference type="Proteomes" id="UP000198817">
    <property type="component" value="Unassembled WGS sequence"/>
</dbReference>
<organism evidence="2 3">
    <name type="scientific">Eubacterium pyruvativorans</name>
    <dbReference type="NCBI Taxonomy" id="155865"/>
    <lineage>
        <taxon>Bacteria</taxon>
        <taxon>Bacillati</taxon>
        <taxon>Bacillota</taxon>
        <taxon>Clostridia</taxon>
        <taxon>Eubacteriales</taxon>
        <taxon>Eubacteriaceae</taxon>
        <taxon>Eubacterium</taxon>
    </lineage>
</organism>
<evidence type="ECO:0000313" key="2">
    <source>
        <dbReference type="EMBL" id="SFU35512.1"/>
    </source>
</evidence>
<protein>
    <submittedName>
        <fullName evidence="2">Cytidylate kinase</fullName>
    </submittedName>
</protein>
<keyword evidence="3" id="KW-1185">Reference proteome</keyword>
<accession>A0A1I7FH32</accession>
<keyword evidence="2" id="KW-0418">Kinase</keyword>
<evidence type="ECO:0000256" key="1">
    <source>
        <dbReference type="SAM" id="MobiDB-lite"/>
    </source>
</evidence>
<dbReference type="RefSeq" id="WP_090469848.1">
    <property type="nucleotide sequence ID" value="NZ_FOWF01000001.1"/>
</dbReference>